<accession>A0A7V8VDI7</accession>
<dbReference type="GO" id="GO:0006811">
    <property type="term" value="P:monoatomic ion transport"/>
    <property type="evidence" value="ECO:0007669"/>
    <property type="project" value="UniProtKB-KW"/>
</dbReference>
<evidence type="ECO:0000256" key="3">
    <source>
        <dbReference type="ARBA" id="ARBA00022449"/>
    </source>
</evidence>
<feature type="transmembrane region" description="Helical" evidence="10">
    <location>
        <begin position="163"/>
        <end position="184"/>
    </location>
</feature>
<evidence type="ECO:0000256" key="8">
    <source>
        <dbReference type="ARBA" id="ARBA00023136"/>
    </source>
</evidence>
<evidence type="ECO:0000313" key="12">
    <source>
        <dbReference type="Proteomes" id="UP000542342"/>
    </source>
</evidence>
<evidence type="ECO:0000256" key="7">
    <source>
        <dbReference type="ARBA" id="ARBA00023065"/>
    </source>
</evidence>
<dbReference type="Proteomes" id="UP000542342">
    <property type="component" value="Unassembled WGS sequence"/>
</dbReference>
<proteinExistence type="predicted"/>
<keyword evidence="12" id="KW-1185">Reference proteome</keyword>
<feature type="transmembrane region" description="Helical" evidence="10">
    <location>
        <begin position="280"/>
        <end position="304"/>
    </location>
</feature>
<evidence type="ECO:0000256" key="10">
    <source>
        <dbReference type="SAM" id="Phobius"/>
    </source>
</evidence>
<dbReference type="GO" id="GO:0015297">
    <property type="term" value="F:antiporter activity"/>
    <property type="evidence" value="ECO:0007669"/>
    <property type="project" value="UniProtKB-KW"/>
</dbReference>
<organism evidence="11 12">
    <name type="scientific">Thermogemmata fonticola</name>
    <dbReference type="NCBI Taxonomy" id="2755323"/>
    <lineage>
        <taxon>Bacteria</taxon>
        <taxon>Pseudomonadati</taxon>
        <taxon>Planctomycetota</taxon>
        <taxon>Planctomycetia</taxon>
        <taxon>Gemmatales</taxon>
        <taxon>Gemmataceae</taxon>
        <taxon>Thermogemmata</taxon>
    </lineage>
</organism>
<evidence type="ECO:0000256" key="4">
    <source>
        <dbReference type="ARBA" id="ARBA00022475"/>
    </source>
</evidence>
<feature type="transmembrane region" description="Helical" evidence="10">
    <location>
        <begin position="365"/>
        <end position="386"/>
    </location>
</feature>
<comment type="caution">
    <text evidence="11">The sequence shown here is derived from an EMBL/GenBank/DDBJ whole genome shotgun (WGS) entry which is preliminary data.</text>
</comment>
<evidence type="ECO:0000256" key="5">
    <source>
        <dbReference type="ARBA" id="ARBA00022692"/>
    </source>
</evidence>
<feature type="transmembrane region" description="Helical" evidence="10">
    <location>
        <begin position="435"/>
        <end position="456"/>
    </location>
</feature>
<gene>
    <name evidence="11" type="ORF">H0921_07665</name>
</gene>
<evidence type="ECO:0000256" key="2">
    <source>
        <dbReference type="ARBA" id="ARBA00022448"/>
    </source>
</evidence>
<dbReference type="InterPro" id="IPR002528">
    <property type="entry name" value="MATE_fam"/>
</dbReference>
<name>A0A7V8VDI7_9BACT</name>
<keyword evidence="6 10" id="KW-1133">Transmembrane helix</keyword>
<evidence type="ECO:0000313" key="11">
    <source>
        <dbReference type="EMBL" id="MBA2226037.1"/>
    </source>
</evidence>
<feature type="transmembrane region" description="Helical" evidence="10">
    <location>
        <begin position="249"/>
        <end position="268"/>
    </location>
</feature>
<feature type="transmembrane region" description="Helical" evidence="10">
    <location>
        <begin position="325"/>
        <end position="345"/>
    </location>
</feature>
<dbReference type="PANTHER" id="PTHR43298">
    <property type="entry name" value="MULTIDRUG RESISTANCE PROTEIN NORM-RELATED"/>
    <property type="match status" value="1"/>
</dbReference>
<dbReference type="AlphaFoldDB" id="A0A7V8VDI7"/>
<sequence length="476" mass="50872">MKVQDGADRGRAGARELGALALPLVLSQSFATLQVTVDRVLLSRHDPREVAAAFPAMMIFWLALGLGQGTVGYVTTFVAQYWGAGRPERVGIAVGQGLSLALLGGLVFPLLEPVLEAAAWWGAAEEDVWELERVYLRYLSYAALPMLVVAAVSGYFSGLGRTWVVLGMDLAGTVVNAVLGWVLIFGRWGFAEMGIAGAGVSTVVGAWVSAGVGLAWMLRKAERQRFGTGRCWQVEGDLFRRLLRYGVPAGVQMFLEALAFTLFTLLVGRLGVAAMTATSIAVTLNMLAFLPMLGLGQAVGIVVGQRLGANQPQEAEAVVWLGLRWMLAYMGLIATLYVTCPQLLVAAFTPPEPAEAARFAEAAQLVPGLLLGVALYSLADAGNVTFASALRGAGDTRFVAGVTFGLAWPVMVLPTASIVLQSQQWQQKGLGEPLYAAWASATLYIILMALCLWARFAAGLWKQMRVIEPGPEAPRR</sequence>
<dbReference type="InterPro" id="IPR050222">
    <property type="entry name" value="MATE_MdtK"/>
</dbReference>
<evidence type="ECO:0000256" key="6">
    <source>
        <dbReference type="ARBA" id="ARBA00022989"/>
    </source>
</evidence>
<evidence type="ECO:0000256" key="9">
    <source>
        <dbReference type="ARBA" id="ARBA00031636"/>
    </source>
</evidence>
<keyword evidence="2" id="KW-0813">Transport</keyword>
<dbReference type="PANTHER" id="PTHR43298:SF2">
    <property type="entry name" value="FMN_FAD EXPORTER YEEO-RELATED"/>
    <property type="match status" value="1"/>
</dbReference>
<evidence type="ECO:0000256" key="1">
    <source>
        <dbReference type="ARBA" id="ARBA00004651"/>
    </source>
</evidence>
<dbReference type="PIRSF" id="PIRSF006603">
    <property type="entry name" value="DinF"/>
    <property type="match status" value="1"/>
</dbReference>
<dbReference type="GO" id="GO:0005886">
    <property type="term" value="C:plasma membrane"/>
    <property type="evidence" value="ECO:0007669"/>
    <property type="project" value="UniProtKB-SubCell"/>
</dbReference>
<feature type="transmembrane region" description="Helical" evidence="10">
    <location>
        <begin position="138"/>
        <end position="156"/>
    </location>
</feature>
<feature type="transmembrane region" description="Helical" evidence="10">
    <location>
        <begin position="398"/>
        <end position="420"/>
    </location>
</feature>
<dbReference type="Pfam" id="PF01554">
    <property type="entry name" value="MatE"/>
    <property type="match status" value="2"/>
</dbReference>
<keyword evidence="5 10" id="KW-0812">Transmembrane</keyword>
<keyword evidence="3" id="KW-0050">Antiport</keyword>
<keyword evidence="7" id="KW-0406">Ion transport</keyword>
<dbReference type="CDD" id="cd13133">
    <property type="entry name" value="MATE_like_7"/>
    <property type="match status" value="1"/>
</dbReference>
<dbReference type="RefSeq" id="WP_194537474.1">
    <property type="nucleotide sequence ID" value="NZ_JACEFB010000004.1"/>
</dbReference>
<keyword evidence="4" id="KW-1003">Cell membrane</keyword>
<dbReference type="InterPro" id="IPR048279">
    <property type="entry name" value="MdtK-like"/>
</dbReference>
<keyword evidence="8 10" id="KW-0472">Membrane</keyword>
<protein>
    <recommendedName>
        <fullName evidence="9">Multidrug-efflux transporter</fullName>
    </recommendedName>
</protein>
<feature type="transmembrane region" description="Helical" evidence="10">
    <location>
        <begin position="196"/>
        <end position="218"/>
    </location>
</feature>
<comment type="subcellular location">
    <subcellularLocation>
        <location evidence="1">Cell membrane</location>
        <topology evidence="1">Multi-pass membrane protein</topology>
    </subcellularLocation>
</comment>
<dbReference type="GO" id="GO:0042910">
    <property type="term" value="F:xenobiotic transmembrane transporter activity"/>
    <property type="evidence" value="ECO:0007669"/>
    <property type="project" value="InterPro"/>
</dbReference>
<reference evidence="11 12" key="1">
    <citation type="submission" date="2020-07" db="EMBL/GenBank/DDBJ databases">
        <title>Thermogemmata thermophila gen. nov., sp. nov., a novel moderate thermophilic planctomycete from a Kamchatka hot spring.</title>
        <authorList>
            <person name="Elcheninov A.G."/>
            <person name="Podosokorskaya O.A."/>
            <person name="Kovaleva O.L."/>
            <person name="Novikov A."/>
            <person name="Bonch-Osmolovskaya E.A."/>
            <person name="Toshchakov S.V."/>
            <person name="Kublanov I.V."/>
        </authorList>
    </citation>
    <scope>NUCLEOTIDE SEQUENCE [LARGE SCALE GENOMIC DNA]</scope>
    <source>
        <strain evidence="11 12">2918</strain>
    </source>
</reference>
<feature type="transmembrane region" description="Helical" evidence="10">
    <location>
        <begin position="55"/>
        <end position="78"/>
    </location>
</feature>
<dbReference type="NCBIfam" id="TIGR00797">
    <property type="entry name" value="matE"/>
    <property type="match status" value="1"/>
</dbReference>
<dbReference type="EMBL" id="JACEFB010000004">
    <property type="protein sequence ID" value="MBA2226037.1"/>
    <property type="molecule type" value="Genomic_DNA"/>
</dbReference>
<feature type="transmembrane region" description="Helical" evidence="10">
    <location>
        <begin position="90"/>
        <end position="111"/>
    </location>
</feature>